<sequence>MGNDLVELRYISDGDKTGGKCKPQSRFRSRDPAPRPTDGFDVVRRARRIRGLLPSKTTTGRPGAHMRQQRAPAYVQWYSLRHKLHARIQLLVAARPVYFFVRKDSHQRINNEVFSYAF</sequence>
<proteinExistence type="predicted"/>
<evidence type="ECO:0000256" key="1">
    <source>
        <dbReference type="SAM" id="MobiDB-lite"/>
    </source>
</evidence>
<feature type="region of interest" description="Disordered" evidence="1">
    <location>
        <begin position="14"/>
        <end position="39"/>
    </location>
</feature>
<protein>
    <submittedName>
        <fullName evidence="2">Uncharacterized protein</fullName>
    </submittedName>
</protein>
<organism evidence="2 3">
    <name type="scientific">Setaria viridis</name>
    <name type="common">Green bristlegrass</name>
    <name type="synonym">Setaria italica subsp. viridis</name>
    <dbReference type="NCBI Taxonomy" id="4556"/>
    <lineage>
        <taxon>Eukaryota</taxon>
        <taxon>Viridiplantae</taxon>
        <taxon>Streptophyta</taxon>
        <taxon>Embryophyta</taxon>
        <taxon>Tracheophyta</taxon>
        <taxon>Spermatophyta</taxon>
        <taxon>Magnoliopsida</taxon>
        <taxon>Liliopsida</taxon>
        <taxon>Poales</taxon>
        <taxon>Poaceae</taxon>
        <taxon>PACMAD clade</taxon>
        <taxon>Panicoideae</taxon>
        <taxon>Panicodae</taxon>
        <taxon>Paniceae</taxon>
        <taxon>Cenchrinae</taxon>
        <taxon>Setaria</taxon>
    </lineage>
</organism>
<keyword evidence="3" id="KW-1185">Reference proteome</keyword>
<evidence type="ECO:0000313" key="2">
    <source>
        <dbReference type="EMBL" id="TKW30945.1"/>
    </source>
</evidence>
<dbReference type="EMBL" id="CM016553">
    <property type="protein sequence ID" value="TKW30945.1"/>
    <property type="molecule type" value="Genomic_DNA"/>
</dbReference>
<dbReference type="Proteomes" id="UP000298652">
    <property type="component" value="Chromosome 2"/>
</dbReference>
<dbReference type="AlphaFoldDB" id="A0A4U6VPV9"/>
<reference evidence="2" key="1">
    <citation type="submission" date="2019-03" db="EMBL/GenBank/DDBJ databases">
        <title>WGS assembly of Setaria viridis.</title>
        <authorList>
            <person name="Huang P."/>
            <person name="Jenkins J."/>
            <person name="Grimwood J."/>
            <person name="Barry K."/>
            <person name="Healey A."/>
            <person name="Mamidi S."/>
            <person name="Sreedasyam A."/>
            <person name="Shu S."/>
            <person name="Feldman M."/>
            <person name="Wu J."/>
            <person name="Yu Y."/>
            <person name="Chen C."/>
            <person name="Johnson J."/>
            <person name="Rokhsar D."/>
            <person name="Baxter I."/>
            <person name="Schmutz J."/>
            <person name="Brutnell T."/>
            <person name="Kellogg E."/>
        </authorList>
    </citation>
    <scope>NUCLEOTIDE SEQUENCE [LARGE SCALE GENOMIC DNA]</scope>
</reference>
<dbReference type="Gramene" id="TKW30945">
    <property type="protein sequence ID" value="TKW30945"/>
    <property type="gene ID" value="SEVIR_2G072600v2"/>
</dbReference>
<accession>A0A4U6VPV9</accession>
<evidence type="ECO:0000313" key="3">
    <source>
        <dbReference type="Proteomes" id="UP000298652"/>
    </source>
</evidence>
<name>A0A4U6VPV9_SETVI</name>
<gene>
    <name evidence="2" type="ORF">SEVIR_2G072600v2</name>
</gene>